<evidence type="ECO:0000313" key="2">
    <source>
        <dbReference type="EMBL" id="POM61204.1"/>
    </source>
</evidence>
<keyword evidence="3" id="KW-1185">Reference proteome</keyword>
<name>A0A2P4X6L7_9STRA</name>
<feature type="compositionally biased region" description="Polar residues" evidence="1">
    <location>
        <begin position="156"/>
        <end position="168"/>
    </location>
</feature>
<evidence type="ECO:0000256" key="1">
    <source>
        <dbReference type="SAM" id="MobiDB-lite"/>
    </source>
</evidence>
<dbReference type="AlphaFoldDB" id="A0A2P4X6L7"/>
<dbReference type="EMBL" id="NCKW01016197">
    <property type="protein sequence ID" value="POM61204.1"/>
    <property type="molecule type" value="Genomic_DNA"/>
</dbReference>
<proteinExistence type="predicted"/>
<evidence type="ECO:0000313" key="3">
    <source>
        <dbReference type="Proteomes" id="UP000237271"/>
    </source>
</evidence>
<comment type="caution">
    <text evidence="2">The sequence shown here is derived from an EMBL/GenBank/DDBJ whole genome shotgun (WGS) entry which is preliminary data.</text>
</comment>
<accession>A0A2P4X6L7</accession>
<dbReference type="Proteomes" id="UP000237271">
    <property type="component" value="Unassembled WGS sequence"/>
</dbReference>
<sequence length="168" mass="19205">MKLSKLMSEKRQLAGNRTKKSGEDGLVPKLLKTRNFRIITAGMELIACSISDRLQFQDVFIFTELWFFLIEHARVSTGKTKSFPAPTQSVQLFTKDCEMSSYMTRRLSNGHFRDTYGVKFLPWSITATLHQDICVLPSYRETPPERLENGGLNKVLSRNTTGKSPRKL</sequence>
<reference evidence="2 3" key="1">
    <citation type="journal article" date="2017" name="Genome Biol. Evol.">
        <title>Phytophthora megakarya and P. palmivora, closely related causal agents of cacao black pod rot, underwent increases in genome sizes and gene numbers by different mechanisms.</title>
        <authorList>
            <person name="Ali S.S."/>
            <person name="Shao J."/>
            <person name="Lary D.J."/>
            <person name="Kronmiller B."/>
            <person name="Shen D."/>
            <person name="Strem M.D."/>
            <person name="Amoako-Attah I."/>
            <person name="Akrofi A.Y."/>
            <person name="Begoude B.A."/>
            <person name="Ten Hoopen G.M."/>
            <person name="Coulibaly K."/>
            <person name="Kebe B.I."/>
            <person name="Melnick R.L."/>
            <person name="Guiltinan M.J."/>
            <person name="Tyler B.M."/>
            <person name="Meinhardt L.W."/>
            <person name="Bailey B.A."/>
        </authorList>
    </citation>
    <scope>NUCLEOTIDE SEQUENCE [LARGE SCALE GENOMIC DNA]</scope>
    <source>
        <strain evidence="3">sbr112.9</strain>
    </source>
</reference>
<gene>
    <name evidence="2" type="ORF">PHPALM_29817</name>
</gene>
<feature type="region of interest" description="Disordered" evidence="1">
    <location>
        <begin position="145"/>
        <end position="168"/>
    </location>
</feature>
<dbReference type="OrthoDB" id="1048204at2759"/>
<protein>
    <submittedName>
        <fullName evidence="2">Uncharacterized protein</fullName>
    </submittedName>
</protein>
<organism evidence="2 3">
    <name type="scientific">Phytophthora palmivora</name>
    <dbReference type="NCBI Taxonomy" id="4796"/>
    <lineage>
        <taxon>Eukaryota</taxon>
        <taxon>Sar</taxon>
        <taxon>Stramenopiles</taxon>
        <taxon>Oomycota</taxon>
        <taxon>Peronosporomycetes</taxon>
        <taxon>Peronosporales</taxon>
        <taxon>Peronosporaceae</taxon>
        <taxon>Phytophthora</taxon>
    </lineage>
</organism>